<feature type="transmembrane region" description="Helical" evidence="13">
    <location>
        <begin position="137"/>
        <end position="155"/>
    </location>
</feature>
<evidence type="ECO:0000256" key="1">
    <source>
        <dbReference type="ARBA" id="ARBA00001974"/>
    </source>
</evidence>
<dbReference type="GO" id="GO:0016491">
    <property type="term" value="F:oxidoreductase activity"/>
    <property type="evidence" value="ECO:0007669"/>
    <property type="project" value="UniProtKB-KW"/>
</dbReference>
<keyword evidence="10" id="KW-0408">Iron</keyword>
<evidence type="ECO:0000256" key="5">
    <source>
        <dbReference type="ARBA" id="ARBA00022714"/>
    </source>
</evidence>
<evidence type="ECO:0000313" key="16">
    <source>
        <dbReference type="Proteomes" id="UP000198688"/>
    </source>
</evidence>
<dbReference type="PANTHER" id="PTHR47354">
    <property type="entry name" value="NADH OXIDOREDUCTASE HCR"/>
    <property type="match status" value="1"/>
</dbReference>
<dbReference type="GO" id="GO:0050660">
    <property type="term" value="F:flavin adenine dinucleotide binding"/>
    <property type="evidence" value="ECO:0007669"/>
    <property type="project" value="TreeGrafter"/>
</dbReference>
<comment type="cofactor">
    <cofactor evidence="1">
        <name>FAD</name>
        <dbReference type="ChEBI" id="CHEBI:57692"/>
    </cofactor>
</comment>
<keyword evidence="7" id="KW-0274">FAD</keyword>
<evidence type="ECO:0000313" key="15">
    <source>
        <dbReference type="EMBL" id="SDT80433.1"/>
    </source>
</evidence>
<keyword evidence="3" id="KW-0285">Flavoprotein</keyword>
<feature type="transmembrane region" description="Helical" evidence="13">
    <location>
        <begin position="167"/>
        <end position="187"/>
    </location>
</feature>
<dbReference type="InterPro" id="IPR013130">
    <property type="entry name" value="Fe3_Rdtase_TM_dom"/>
</dbReference>
<dbReference type="InterPro" id="IPR039261">
    <property type="entry name" value="FNR_nucleotide-bd"/>
</dbReference>
<keyword evidence="5" id="KW-0001">2Fe-2S</keyword>
<evidence type="ECO:0000256" key="12">
    <source>
        <dbReference type="ARBA" id="ARBA00023136"/>
    </source>
</evidence>
<dbReference type="OrthoDB" id="9801223at2"/>
<name>A0A1H2DCG3_9ACTN</name>
<keyword evidence="6" id="KW-0479">Metal-binding</keyword>
<evidence type="ECO:0000256" key="13">
    <source>
        <dbReference type="SAM" id="Phobius"/>
    </source>
</evidence>
<sequence length="452" mass="50102">MSTTTAIPVTNRPARRSGQARTAYLLVWIFLLANAVILQIMFADPSRPANNTLTAIGRFFGLYLGFTLVVQLLLIGRVPFLERRIGMDKLTNWHRWTGFAIFWLVVLHPTFVLLGYSELDRISFFAEIPNLAKQMPVLLGMIAAALIGLMALTSVRMARRRMSYEAWHATHLVVYVMIVLAVIHQIYEGSSIASSSVTQAYWWALWAFAIGSLLVNRLFVPMVRNARHQLRVVAVVPETDTAVSVYVGGRQLDRMRARPGQFFWWRFPGHASWWQVNPWSLSAAPDGRTLRLTAKAIGSTSAGLRDLPVGTKVYAEGPYGALTTAARTRDNTLLIAGGIGITPIRALLEDPDLTGDVVVLYRARTPADAVLAGELRNLVQARGARLHLLTGRTTDGNQPFSPESLRGLVPDIAERDVYLCGPGAMATTVQRSLRALRVPARQRHIEAFRLGV</sequence>
<organism evidence="15 16">
    <name type="scientific">Actinoplanes derwentensis</name>
    <dbReference type="NCBI Taxonomy" id="113562"/>
    <lineage>
        <taxon>Bacteria</taxon>
        <taxon>Bacillati</taxon>
        <taxon>Actinomycetota</taxon>
        <taxon>Actinomycetes</taxon>
        <taxon>Micromonosporales</taxon>
        <taxon>Micromonosporaceae</taxon>
        <taxon>Actinoplanes</taxon>
    </lineage>
</organism>
<keyword evidence="9" id="KW-0560">Oxidoreductase</keyword>
<evidence type="ECO:0000256" key="2">
    <source>
        <dbReference type="ARBA" id="ARBA00004141"/>
    </source>
</evidence>
<dbReference type="PROSITE" id="PS51384">
    <property type="entry name" value="FAD_FR"/>
    <property type="match status" value="1"/>
</dbReference>
<feature type="transmembrane region" description="Helical" evidence="13">
    <location>
        <begin position="55"/>
        <end position="75"/>
    </location>
</feature>
<evidence type="ECO:0000256" key="4">
    <source>
        <dbReference type="ARBA" id="ARBA00022692"/>
    </source>
</evidence>
<keyword evidence="12 13" id="KW-0472">Membrane</keyword>
<dbReference type="GO" id="GO:0016020">
    <property type="term" value="C:membrane"/>
    <property type="evidence" value="ECO:0007669"/>
    <property type="project" value="UniProtKB-SubCell"/>
</dbReference>
<dbReference type="SUPFAM" id="SSF63380">
    <property type="entry name" value="Riboflavin synthase domain-like"/>
    <property type="match status" value="1"/>
</dbReference>
<dbReference type="SUPFAM" id="SSF52343">
    <property type="entry name" value="Ferredoxin reductase-like, C-terminal NADP-linked domain"/>
    <property type="match status" value="1"/>
</dbReference>
<dbReference type="PANTHER" id="PTHR47354:SF8">
    <property type="entry name" value="1,2-PHENYLACETYL-COA EPOXIDASE, SUBUNIT E"/>
    <property type="match status" value="1"/>
</dbReference>
<keyword evidence="11" id="KW-0411">Iron-sulfur</keyword>
<feature type="transmembrane region" description="Helical" evidence="13">
    <location>
        <begin position="199"/>
        <end position="220"/>
    </location>
</feature>
<dbReference type="PRINTS" id="PR00410">
    <property type="entry name" value="PHEHYDRXLASE"/>
</dbReference>
<feature type="domain" description="FAD-binding FR-type" evidence="14">
    <location>
        <begin position="225"/>
        <end position="325"/>
    </location>
</feature>
<keyword evidence="4 13" id="KW-0812">Transmembrane</keyword>
<accession>A0A1H2DCG3</accession>
<dbReference type="InterPro" id="IPR050415">
    <property type="entry name" value="MRET"/>
</dbReference>
<dbReference type="GO" id="GO:0051537">
    <property type="term" value="F:2 iron, 2 sulfur cluster binding"/>
    <property type="evidence" value="ECO:0007669"/>
    <property type="project" value="UniProtKB-KW"/>
</dbReference>
<evidence type="ECO:0000256" key="10">
    <source>
        <dbReference type="ARBA" id="ARBA00023004"/>
    </source>
</evidence>
<dbReference type="RefSeq" id="WP_092555683.1">
    <property type="nucleotide sequence ID" value="NZ_BOMJ01000084.1"/>
</dbReference>
<dbReference type="InterPro" id="IPR017927">
    <property type="entry name" value="FAD-bd_FR_type"/>
</dbReference>
<feature type="transmembrane region" description="Helical" evidence="13">
    <location>
        <begin position="22"/>
        <end position="43"/>
    </location>
</feature>
<evidence type="ECO:0000256" key="6">
    <source>
        <dbReference type="ARBA" id="ARBA00022723"/>
    </source>
</evidence>
<dbReference type="CDD" id="cd06198">
    <property type="entry name" value="FNR_like_3"/>
    <property type="match status" value="1"/>
</dbReference>
<dbReference type="GO" id="GO:0046872">
    <property type="term" value="F:metal ion binding"/>
    <property type="evidence" value="ECO:0007669"/>
    <property type="project" value="UniProtKB-KW"/>
</dbReference>
<evidence type="ECO:0000256" key="8">
    <source>
        <dbReference type="ARBA" id="ARBA00022989"/>
    </source>
</evidence>
<evidence type="ECO:0000256" key="7">
    <source>
        <dbReference type="ARBA" id="ARBA00022827"/>
    </source>
</evidence>
<evidence type="ECO:0000256" key="11">
    <source>
        <dbReference type="ARBA" id="ARBA00023014"/>
    </source>
</evidence>
<keyword evidence="16" id="KW-1185">Reference proteome</keyword>
<comment type="subcellular location">
    <subcellularLocation>
        <location evidence="2">Membrane</location>
        <topology evidence="2">Multi-pass membrane protein</topology>
    </subcellularLocation>
</comment>
<evidence type="ECO:0000256" key="9">
    <source>
        <dbReference type="ARBA" id="ARBA00023002"/>
    </source>
</evidence>
<dbReference type="Proteomes" id="UP000198688">
    <property type="component" value="Chromosome I"/>
</dbReference>
<evidence type="ECO:0000256" key="3">
    <source>
        <dbReference type="ARBA" id="ARBA00022630"/>
    </source>
</evidence>
<dbReference type="AlphaFoldDB" id="A0A1H2DCG3"/>
<feature type="transmembrane region" description="Helical" evidence="13">
    <location>
        <begin position="96"/>
        <end position="117"/>
    </location>
</feature>
<keyword evidence="8 13" id="KW-1133">Transmembrane helix</keyword>
<dbReference type="Gene3D" id="2.40.30.10">
    <property type="entry name" value="Translation factors"/>
    <property type="match status" value="1"/>
</dbReference>
<dbReference type="Gene3D" id="3.40.50.80">
    <property type="entry name" value="Nucleotide-binding domain of ferredoxin-NADP reductase (FNR) module"/>
    <property type="match status" value="1"/>
</dbReference>
<gene>
    <name evidence="15" type="ORF">SAMN04489716_9200</name>
</gene>
<dbReference type="InterPro" id="IPR001433">
    <property type="entry name" value="OxRdtase_FAD/NAD-bd"/>
</dbReference>
<evidence type="ECO:0000259" key="14">
    <source>
        <dbReference type="PROSITE" id="PS51384"/>
    </source>
</evidence>
<dbReference type="Pfam" id="PF01794">
    <property type="entry name" value="Ferric_reduct"/>
    <property type="match status" value="1"/>
</dbReference>
<dbReference type="Pfam" id="PF00175">
    <property type="entry name" value="NAD_binding_1"/>
    <property type="match status" value="1"/>
</dbReference>
<proteinExistence type="predicted"/>
<dbReference type="STRING" id="113562.SAMN04489716_9200"/>
<dbReference type="SFLD" id="SFLDS00052">
    <property type="entry name" value="Ferric_Reductase_Domain"/>
    <property type="match status" value="1"/>
</dbReference>
<dbReference type="EMBL" id="LT629758">
    <property type="protein sequence ID" value="SDT80433.1"/>
    <property type="molecule type" value="Genomic_DNA"/>
</dbReference>
<reference evidence="15 16" key="1">
    <citation type="submission" date="2016-10" db="EMBL/GenBank/DDBJ databases">
        <authorList>
            <person name="de Groot N.N."/>
        </authorList>
    </citation>
    <scope>NUCLEOTIDE SEQUENCE [LARGE SCALE GENOMIC DNA]</scope>
    <source>
        <strain evidence="15 16">DSM 43941</strain>
    </source>
</reference>
<protein>
    <submittedName>
        <fullName evidence="15">Predicted ferric reductase</fullName>
    </submittedName>
</protein>
<dbReference type="InterPro" id="IPR017938">
    <property type="entry name" value="Riboflavin_synthase-like_b-brl"/>
</dbReference>